<dbReference type="Proteomes" id="UP000501063">
    <property type="component" value="Chromosome"/>
</dbReference>
<name>A0A6G6IUT0_PSENT</name>
<gene>
    <name evidence="1" type="ORF">G5B91_10905</name>
</gene>
<reference evidence="1 2" key="1">
    <citation type="submission" date="2020-02" db="EMBL/GenBank/DDBJ databases">
        <title>Integrative conjugative elements (ICEs) and plasmids drive adaptation of Pseudomonas nitroreducens strain HBP1 to wastewater environment.</title>
        <authorList>
            <person name="Sentchilo V."/>
            <person name="Carraro N."/>
            <person name="Bertelli C."/>
            <person name="van der Meer J.R."/>
        </authorList>
    </citation>
    <scope>NUCLEOTIDE SEQUENCE [LARGE SCALE GENOMIC DNA]</scope>
    <source>
        <strain evidence="1 2">HBP1</strain>
    </source>
</reference>
<sequence length="78" mass="9454">MSRSRRKTPMCGITTAASERFDKQTWHRAFRKAERQRLAVSPLSEPHHFREFSDDWTMNKDGKCYWGEDHRSARWLRK</sequence>
<dbReference type="KEGG" id="pnt:G5B91_10905"/>
<dbReference type="AlphaFoldDB" id="A0A6G6IUT0"/>
<dbReference type="EMBL" id="CP049140">
    <property type="protein sequence ID" value="QIE86754.1"/>
    <property type="molecule type" value="Genomic_DNA"/>
</dbReference>
<protein>
    <submittedName>
        <fullName evidence="1">Uncharacterized protein</fullName>
    </submittedName>
</protein>
<dbReference type="RefSeq" id="WP_024763188.1">
    <property type="nucleotide sequence ID" value="NZ_CP049140.1"/>
</dbReference>
<evidence type="ECO:0000313" key="1">
    <source>
        <dbReference type="EMBL" id="QIE86754.1"/>
    </source>
</evidence>
<organism evidence="1 2">
    <name type="scientific">Pseudomonas nitroreducens</name>
    <dbReference type="NCBI Taxonomy" id="46680"/>
    <lineage>
        <taxon>Bacteria</taxon>
        <taxon>Pseudomonadati</taxon>
        <taxon>Pseudomonadota</taxon>
        <taxon>Gammaproteobacteria</taxon>
        <taxon>Pseudomonadales</taxon>
        <taxon>Pseudomonadaceae</taxon>
        <taxon>Pseudomonas</taxon>
    </lineage>
</organism>
<accession>A0A6G6IUT0</accession>
<evidence type="ECO:0000313" key="2">
    <source>
        <dbReference type="Proteomes" id="UP000501063"/>
    </source>
</evidence>
<proteinExistence type="predicted"/>